<dbReference type="EMBL" id="JAPFIT010000018">
    <property type="protein sequence ID" value="MDC5741794.1"/>
    <property type="molecule type" value="Genomic_DNA"/>
</dbReference>
<dbReference type="Proteomes" id="UP000501443">
    <property type="component" value="Chromosome 1"/>
</dbReference>
<dbReference type="EMBL" id="LUAX01000001">
    <property type="protein sequence ID" value="OAN00503.1"/>
    <property type="molecule type" value="Genomic_DNA"/>
</dbReference>
<dbReference type="Proteomes" id="UP000094761">
    <property type="component" value="Unassembled WGS sequence"/>
</dbReference>
<dbReference type="AlphaFoldDB" id="A0A178JEC6"/>
<reference evidence="1" key="3">
    <citation type="submission" date="2022-11" db="EMBL/GenBank/DDBJ databases">
        <title>Role of the vibriolysin VemA secreted by the emergent pathogen Vibrio europaeus in the colonization of Manila clam mucus.</title>
        <authorList>
            <person name="Martinez C."/>
            <person name="Rodriguez S."/>
            <person name="Vences A."/>
            <person name="Barja J.L."/>
            <person name="Toranzo A.E."/>
            <person name="Dubert J."/>
        </authorList>
    </citation>
    <scope>NUCLEOTIDE SEQUENCE</scope>
    <source>
        <strain evidence="1">3454</strain>
    </source>
</reference>
<evidence type="ECO:0000313" key="3">
    <source>
        <dbReference type="EMBL" id="QJY36335.1"/>
    </source>
</evidence>
<dbReference type="Proteomes" id="UP001150001">
    <property type="component" value="Unassembled WGS sequence"/>
</dbReference>
<name>A0A178JEC6_9VIBR</name>
<dbReference type="OrthoDB" id="5883856at2"/>
<organism evidence="2 4">
    <name type="scientific">Vibrio europaeus</name>
    <dbReference type="NCBI Taxonomy" id="300876"/>
    <lineage>
        <taxon>Bacteria</taxon>
        <taxon>Pseudomonadati</taxon>
        <taxon>Pseudomonadota</taxon>
        <taxon>Gammaproteobacteria</taxon>
        <taxon>Vibrionales</taxon>
        <taxon>Vibrionaceae</taxon>
        <taxon>Vibrio</taxon>
        <taxon>Vibrio oreintalis group</taxon>
    </lineage>
</organism>
<evidence type="ECO:0008006" key="7">
    <source>
        <dbReference type="Google" id="ProtNLM"/>
    </source>
</evidence>
<evidence type="ECO:0000313" key="1">
    <source>
        <dbReference type="EMBL" id="MDC5741794.1"/>
    </source>
</evidence>
<dbReference type="GeneID" id="91961739"/>
<reference evidence="2 4" key="1">
    <citation type="submission" date="2016-03" db="EMBL/GenBank/DDBJ databases">
        <title>Draft genome sequence of the Vibrio tubiashii subs. europaeus.</title>
        <authorList>
            <person name="Spinard E."/>
            <person name="Dubert J."/>
            <person name="Nelson D.R."/>
            <person name="Barja J.L."/>
        </authorList>
    </citation>
    <scope>NUCLEOTIDE SEQUENCE [LARGE SCALE GENOMIC DNA]</scope>
    <source>
        <strain evidence="4">PP-638</strain>
        <strain evidence="2">PP2-638</strain>
    </source>
</reference>
<dbReference type="EMBL" id="CP053541">
    <property type="protein sequence ID" value="QJY36335.1"/>
    <property type="molecule type" value="Genomic_DNA"/>
</dbReference>
<accession>A0A178JEC6</accession>
<evidence type="ECO:0000313" key="4">
    <source>
        <dbReference type="Proteomes" id="UP000094761"/>
    </source>
</evidence>
<evidence type="ECO:0000313" key="2">
    <source>
        <dbReference type="EMBL" id="OAN00503.1"/>
    </source>
</evidence>
<gene>
    <name evidence="2" type="ORF">AZ468_05100</name>
    <name evidence="3" type="ORF">HOO69_06800</name>
    <name evidence="1" type="ORF">OPW20_17100</name>
</gene>
<evidence type="ECO:0000313" key="6">
    <source>
        <dbReference type="Proteomes" id="UP001150001"/>
    </source>
</evidence>
<sequence>MKRDVFGICLSKGMLSNNLSSTFTHVRAYQRSEESEDVTVLHAFPQMSGQELLTNMKETKRLLWRAEFICSGNK</sequence>
<reference evidence="3 5" key="2">
    <citation type="submission" date="2020-05" db="EMBL/GenBank/DDBJ databases">
        <title>First description outside Europe of the emergent pathogen for shellfish aquaculture Vibrio europaeus.</title>
        <authorList>
            <person name="Dubert J."/>
            <person name="Rojas R."/>
        </authorList>
    </citation>
    <scope>NUCLEOTIDE SEQUENCE [LARGE SCALE GENOMIC DNA]</scope>
    <source>
        <strain evidence="3 5">NPI-1</strain>
    </source>
</reference>
<keyword evidence="6" id="KW-1185">Reference proteome</keyword>
<dbReference type="RefSeq" id="WP_004745207.1">
    <property type="nucleotide sequence ID" value="NZ_CP053541.1"/>
</dbReference>
<evidence type="ECO:0000313" key="5">
    <source>
        <dbReference type="Proteomes" id="UP000501443"/>
    </source>
</evidence>
<proteinExistence type="predicted"/>
<protein>
    <recommendedName>
        <fullName evidence="7">Cation transporter</fullName>
    </recommendedName>
</protein>